<name>A0A0C3D3W7_9AGAM</name>
<protein>
    <submittedName>
        <fullName evidence="1">Uncharacterized protein</fullName>
    </submittedName>
</protein>
<dbReference type="EMBL" id="KN822326">
    <property type="protein sequence ID" value="KIM50806.1"/>
    <property type="molecule type" value="Genomic_DNA"/>
</dbReference>
<keyword evidence="3" id="KW-1185">Reference proteome</keyword>
<gene>
    <name evidence="2" type="ORF">SCLCIDRAFT_141489</name>
    <name evidence="1" type="ORF">SCLCIDRAFT_144633</name>
</gene>
<dbReference type="Proteomes" id="UP000053989">
    <property type="component" value="Unassembled WGS sequence"/>
</dbReference>
<reference evidence="3" key="2">
    <citation type="submission" date="2015-01" db="EMBL/GenBank/DDBJ databases">
        <title>Evolutionary Origins and Diversification of the Mycorrhizal Mutualists.</title>
        <authorList>
            <consortium name="DOE Joint Genome Institute"/>
            <consortium name="Mycorrhizal Genomics Consortium"/>
            <person name="Kohler A."/>
            <person name="Kuo A."/>
            <person name="Nagy L.G."/>
            <person name="Floudas D."/>
            <person name="Copeland A."/>
            <person name="Barry K.W."/>
            <person name="Cichocki N."/>
            <person name="Veneault-Fourrey C."/>
            <person name="LaButti K."/>
            <person name="Lindquist E.A."/>
            <person name="Lipzen A."/>
            <person name="Lundell T."/>
            <person name="Morin E."/>
            <person name="Murat C."/>
            <person name="Riley R."/>
            <person name="Ohm R."/>
            <person name="Sun H."/>
            <person name="Tunlid A."/>
            <person name="Henrissat B."/>
            <person name="Grigoriev I.V."/>
            <person name="Hibbett D.S."/>
            <person name="Martin F."/>
        </authorList>
    </citation>
    <scope>NUCLEOTIDE SEQUENCE [LARGE SCALE GENOMIC DNA]</scope>
    <source>
        <strain evidence="3">Foug A</strain>
    </source>
</reference>
<sequence length="77" mass="8318">MHELGISLPGPSTLFLDNQSAISMAKNPEHHVQEQAMMPIFIPTTQQAADLLTKPLTTPKVREFCQMLGLVGSGGSQ</sequence>
<dbReference type="EMBL" id="KN822216">
    <property type="protein sequence ID" value="KIM52281.1"/>
    <property type="molecule type" value="Genomic_DNA"/>
</dbReference>
<accession>A0A0C3D3W7</accession>
<reference evidence="1 3" key="1">
    <citation type="submission" date="2014-04" db="EMBL/GenBank/DDBJ databases">
        <authorList>
            <consortium name="DOE Joint Genome Institute"/>
            <person name="Kuo A."/>
            <person name="Kohler A."/>
            <person name="Nagy L.G."/>
            <person name="Floudas D."/>
            <person name="Copeland A."/>
            <person name="Barry K.W."/>
            <person name="Cichocki N."/>
            <person name="Veneault-Fourrey C."/>
            <person name="LaButti K."/>
            <person name="Lindquist E.A."/>
            <person name="Lipzen A."/>
            <person name="Lundell T."/>
            <person name="Morin E."/>
            <person name="Murat C."/>
            <person name="Sun H."/>
            <person name="Tunlid A."/>
            <person name="Henrissat B."/>
            <person name="Grigoriev I.V."/>
            <person name="Hibbett D.S."/>
            <person name="Martin F."/>
            <person name="Nordberg H.P."/>
            <person name="Cantor M.N."/>
            <person name="Hua S.X."/>
        </authorList>
    </citation>
    <scope>NUCLEOTIDE SEQUENCE [LARGE SCALE GENOMIC DNA]</scope>
    <source>
        <strain evidence="1 3">Foug A</strain>
    </source>
</reference>
<evidence type="ECO:0000313" key="3">
    <source>
        <dbReference type="Proteomes" id="UP000053989"/>
    </source>
</evidence>
<dbReference type="HOGENOM" id="CLU_001650_6_4_1"/>
<dbReference type="AlphaFoldDB" id="A0A0C3D3W7"/>
<dbReference type="CDD" id="cd09272">
    <property type="entry name" value="RNase_HI_RT_Ty1"/>
    <property type="match status" value="1"/>
</dbReference>
<organism evidence="1 3">
    <name type="scientific">Scleroderma citrinum Foug A</name>
    <dbReference type="NCBI Taxonomy" id="1036808"/>
    <lineage>
        <taxon>Eukaryota</taxon>
        <taxon>Fungi</taxon>
        <taxon>Dikarya</taxon>
        <taxon>Basidiomycota</taxon>
        <taxon>Agaricomycotina</taxon>
        <taxon>Agaricomycetes</taxon>
        <taxon>Agaricomycetidae</taxon>
        <taxon>Boletales</taxon>
        <taxon>Sclerodermatineae</taxon>
        <taxon>Sclerodermataceae</taxon>
        <taxon>Scleroderma</taxon>
    </lineage>
</organism>
<reference evidence="1" key="3">
    <citation type="submission" date="2015-02" db="EMBL/GenBank/DDBJ databases">
        <title>Evolutionary Origins and Diversification of the Mycorrhizal Mutualists.</title>
        <authorList>
            <consortium name="DOE Joint Genome Institute"/>
            <consortium name="Mycorrhizal Genomics Consortium"/>
            <person name="Kohler A."/>
            <person name="Kuo A."/>
            <person name="Nagy L.G."/>
            <person name="Floudas D."/>
            <person name="Copeland A."/>
            <person name="Barry K.W."/>
            <person name="Cichocki N."/>
            <person name="Veneault-Fourrey C."/>
            <person name="LaButti K."/>
            <person name="Lindquist E.A."/>
            <person name="Lipzen A."/>
            <person name="Lundell T."/>
            <person name="Morin E."/>
            <person name="Murat C."/>
            <person name="Riley R."/>
            <person name="Ohm R."/>
            <person name="Sun H."/>
            <person name="Tunlid A."/>
            <person name="Henrissat B."/>
            <person name="Grigoriev I.V."/>
            <person name="Hibbett D.S."/>
            <person name="Martin F."/>
        </authorList>
    </citation>
    <scope>NUCLEOTIDE SEQUENCE</scope>
    <source>
        <strain evidence="1">Foug A</strain>
    </source>
</reference>
<dbReference type="OrthoDB" id="3344688at2759"/>
<evidence type="ECO:0000313" key="2">
    <source>
        <dbReference type="EMBL" id="KIM52281.1"/>
    </source>
</evidence>
<evidence type="ECO:0000313" key="1">
    <source>
        <dbReference type="EMBL" id="KIM50806.1"/>
    </source>
</evidence>
<proteinExistence type="predicted"/>